<feature type="domain" description="Homeobox" evidence="15">
    <location>
        <begin position="86"/>
        <end position="129"/>
    </location>
</feature>
<evidence type="ECO:0000256" key="10">
    <source>
        <dbReference type="ARBA" id="ARBA00049036"/>
    </source>
</evidence>
<reference evidence="16" key="2">
    <citation type="journal article" date="2023" name="Science">
        <title>Genomic signatures of disease resistance in endangered staghorn corals.</title>
        <authorList>
            <person name="Vollmer S.V."/>
            <person name="Selwyn J.D."/>
            <person name="Despard B.A."/>
            <person name="Roesel C.L."/>
        </authorList>
    </citation>
    <scope>NUCLEOTIDE SEQUENCE</scope>
    <source>
        <strain evidence="16">K2</strain>
    </source>
</reference>
<comment type="pathway">
    <text evidence="2">Lipid metabolism; sphingolipid metabolism.</text>
</comment>
<dbReference type="GO" id="GO:0005634">
    <property type="term" value="C:nucleus"/>
    <property type="evidence" value="ECO:0007669"/>
    <property type="project" value="UniProtKB-SubCell"/>
</dbReference>
<dbReference type="Proteomes" id="UP001249851">
    <property type="component" value="Unassembled WGS sequence"/>
</dbReference>
<dbReference type="PANTHER" id="PTHR12560">
    <property type="entry name" value="LONGEVITY ASSURANCE FACTOR 1 LAG1"/>
    <property type="match status" value="1"/>
</dbReference>
<evidence type="ECO:0000256" key="4">
    <source>
        <dbReference type="ARBA" id="ARBA00022679"/>
    </source>
</evidence>
<dbReference type="GO" id="GO:0046513">
    <property type="term" value="P:ceramide biosynthetic process"/>
    <property type="evidence" value="ECO:0007669"/>
    <property type="project" value="InterPro"/>
</dbReference>
<comment type="subcellular location">
    <subcellularLocation>
        <location evidence="1">Endoplasmic reticulum membrane</location>
        <topology evidence="1">Multi-pass membrane protein</topology>
    </subcellularLocation>
    <subcellularLocation>
        <location evidence="11 12">Nucleus</location>
    </subcellularLocation>
</comment>
<evidence type="ECO:0000256" key="11">
    <source>
        <dbReference type="PROSITE-ProRule" id="PRU00108"/>
    </source>
</evidence>
<keyword evidence="4" id="KW-0808">Transferase</keyword>
<dbReference type="Gene3D" id="1.10.10.60">
    <property type="entry name" value="Homeodomain-like"/>
    <property type="match status" value="1"/>
</dbReference>
<evidence type="ECO:0000256" key="12">
    <source>
        <dbReference type="RuleBase" id="RU000682"/>
    </source>
</evidence>
<dbReference type="GO" id="GO:0003677">
    <property type="term" value="F:DNA binding"/>
    <property type="evidence" value="ECO:0007669"/>
    <property type="project" value="UniProtKB-UniRule"/>
</dbReference>
<evidence type="ECO:0000313" key="16">
    <source>
        <dbReference type="EMBL" id="KAK2561304.1"/>
    </source>
</evidence>
<keyword evidence="17" id="KW-1185">Reference proteome</keyword>
<keyword evidence="11 12" id="KW-0539">Nucleus</keyword>
<evidence type="ECO:0000256" key="6">
    <source>
        <dbReference type="ARBA" id="ARBA00022824"/>
    </source>
</evidence>
<dbReference type="InterPro" id="IPR001356">
    <property type="entry name" value="HD"/>
</dbReference>
<dbReference type="PANTHER" id="PTHR12560:SF0">
    <property type="entry name" value="LD18904P"/>
    <property type="match status" value="1"/>
</dbReference>
<evidence type="ECO:0000256" key="7">
    <source>
        <dbReference type="ARBA" id="ARBA00022989"/>
    </source>
</evidence>
<evidence type="ECO:0000313" key="17">
    <source>
        <dbReference type="Proteomes" id="UP001249851"/>
    </source>
</evidence>
<feature type="transmembrane region" description="Helical" evidence="14">
    <location>
        <begin position="198"/>
        <end position="219"/>
    </location>
</feature>
<proteinExistence type="predicted"/>
<gene>
    <name evidence="16" type="ORF">P5673_015793</name>
</gene>
<accession>A0AAD9V4U0</accession>
<dbReference type="InterPro" id="IPR009057">
    <property type="entry name" value="Homeodomain-like_sf"/>
</dbReference>
<sequence>MAAVREVSEWFWNADFWLPPNSTYDSLEKAKVLTWGKAGELYLSLPLAILLIILRFIFERFIAAPFLNYLGLQDKPSSFLPNTFCEKVFQTISKFPNEERVEGLSKQLCWSKDDVRRWFKSRRQQSKPSLMKKATESSWRFAFYLAVSLYGFFVVFKEPWLWDLKLCFEGHGSHVSGKIKDEGLAFRAIPRPLTDKIYLYYLVEVGFYLSLKISLFVDVKRKFTGDIRSDEESGPEDEKVEMDNRDGILQDGKKKQ</sequence>
<dbReference type="Pfam" id="PF03798">
    <property type="entry name" value="TRAM_LAG1_CLN8"/>
    <property type="match status" value="1"/>
</dbReference>
<keyword evidence="7 14" id="KW-1133">Transmembrane helix</keyword>
<evidence type="ECO:0000256" key="8">
    <source>
        <dbReference type="ARBA" id="ARBA00023098"/>
    </source>
</evidence>
<feature type="compositionally biased region" description="Basic and acidic residues" evidence="13">
    <location>
        <begin position="241"/>
        <end position="256"/>
    </location>
</feature>
<dbReference type="SUPFAM" id="SSF46689">
    <property type="entry name" value="Homeodomain-like"/>
    <property type="match status" value="1"/>
</dbReference>
<reference evidence="16" key="1">
    <citation type="journal article" date="2023" name="G3 (Bethesda)">
        <title>Whole genome assembly and annotation of the endangered Caribbean coral Acropora cervicornis.</title>
        <authorList>
            <person name="Selwyn J.D."/>
            <person name="Vollmer S.V."/>
        </authorList>
    </citation>
    <scope>NUCLEOTIDE SEQUENCE</scope>
    <source>
        <strain evidence="16">K2</strain>
    </source>
</reference>
<dbReference type="AlphaFoldDB" id="A0AAD9V4U0"/>
<keyword evidence="5 14" id="KW-0812">Transmembrane</keyword>
<keyword evidence="11 12" id="KW-0371">Homeobox</keyword>
<keyword evidence="9 14" id="KW-0472">Membrane</keyword>
<evidence type="ECO:0000256" key="1">
    <source>
        <dbReference type="ARBA" id="ARBA00004477"/>
    </source>
</evidence>
<feature type="region of interest" description="Disordered" evidence="13">
    <location>
        <begin position="227"/>
        <end position="256"/>
    </location>
</feature>
<evidence type="ECO:0000256" key="9">
    <source>
        <dbReference type="ARBA" id="ARBA00023136"/>
    </source>
</evidence>
<evidence type="ECO:0000256" key="2">
    <source>
        <dbReference type="ARBA" id="ARBA00004760"/>
    </source>
</evidence>
<dbReference type="GO" id="GO:0005789">
    <property type="term" value="C:endoplasmic reticulum membrane"/>
    <property type="evidence" value="ECO:0007669"/>
    <property type="project" value="UniProtKB-SubCell"/>
</dbReference>
<keyword evidence="11 12" id="KW-0238">DNA-binding</keyword>
<dbReference type="InterPro" id="IPR006634">
    <property type="entry name" value="TLC-dom"/>
</dbReference>
<dbReference type="CDD" id="cd00086">
    <property type="entry name" value="homeodomain"/>
    <property type="match status" value="1"/>
</dbReference>
<name>A0AAD9V4U0_ACRCE</name>
<evidence type="ECO:0000256" key="13">
    <source>
        <dbReference type="SAM" id="MobiDB-lite"/>
    </source>
</evidence>
<organism evidence="16 17">
    <name type="scientific">Acropora cervicornis</name>
    <name type="common">Staghorn coral</name>
    <dbReference type="NCBI Taxonomy" id="6130"/>
    <lineage>
        <taxon>Eukaryota</taxon>
        <taxon>Metazoa</taxon>
        <taxon>Cnidaria</taxon>
        <taxon>Anthozoa</taxon>
        <taxon>Hexacorallia</taxon>
        <taxon>Scleractinia</taxon>
        <taxon>Astrocoeniina</taxon>
        <taxon>Acroporidae</taxon>
        <taxon>Acropora</taxon>
    </lineage>
</organism>
<feature type="transmembrane region" description="Helical" evidence="14">
    <location>
        <begin position="137"/>
        <end position="156"/>
    </location>
</feature>
<dbReference type="PROSITE" id="PS50071">
    <property type="entry name" value="HOMEOBOX_2"/>
    <property type="match status" value="1"/>
</dbReference>
<feature type="transmembrane region" description="Helical" evidence="14">
    <location>
        <begin position="41"/>
        <end position="58"/>
    </location>
</feature>
<evidence type="ECO:0000259" key="15">
    <source>
        <dbReference type="PROSITE" id="PS50071"/>
    </source>
</evidence>
<dbReference type="Pfam" id="PF00046">
    <property type="entry name" value="Homeodomain"/>
    <property type="match status" value="1"/>
</dbReference>
<dbReference type="EMBL" id="JARQWQ010000033">
    <property type="protein sequence ID" value="KAK2561304.1"/>
    <property type="molecule type" value="Genomic_DNA"/>
</dbReference>
<evidence type="ECO:0000256" key="14">
    <source>
        <dbReference type="SAM" id="Phobius"/>
    </source>
</evidence>
<keyword evidence="6" id="KW-0256">Endoplasmic reticulum</keyword>
<evidence type="ECO:0000256" key="3">
    <source>
        <dbReference type="ARBA" id="ARBA00004991"/>
    </source>
</evidence>
<dbReference type="GO" id="GO:0050291">
    <property type="term" value="F:sphingosine N-acyltransferase activity"/>
    <property type="evidence" value="ECO:0007669"/>
    <property type="project" value="InterPro"/>
</dbReference>
<evidence type="ECO:0000256" key="5">
    <source>
        <dbReference type="ARBA" id="ARBA00022692"/>
    </source>
</evidence>
<keyword evidence="8" id="KW-0443">Lipid metabolism</keyword>
<dbReference type="InterPro" id="IPR016439">
    <property type="entry name" value="Lag1/Lac1-like"/>
</dbReference>
<dbReference type="PIRSF" id="PIRSF005225">
    <property type="entry name" value="LAG1_LAC1"/>
    <property type="match status" value="1"/>
</dbReference>
<protein>
    <submittedName>
        <fullName evidence="16">Ceramide synthase 6</fullName>
    </submittedName>
</protein>
<comment type="pathway">
    <text evidence="3">Sphingolipid metabolism.</text>
</comment>
<comment type="catalytic activity">
    <reaction evidence="10">
        <text>sphinganine + octadecanoyl-CoA = N-(octadecanoyl)-sphinganine + CoA + H(+)</text>
        <dbReference type="Rhea" id="RHEA:36547"/>
        <dbReference type="ChEBI" id="CHEBI:15378"/>
        <dbReference type="ChEBI" id="CHEBI:57287"/>
        <dbReference type="ChEBI" id="CHEBI:57394"/>
        <dbReference type="ChEBI" id="CHEBI:57817"/>
        <dbReference type="ChEBI" id="CHEBI:67033"/>
    </reaction>
    <physiologicalReaction direction="left-to-right" evidence="10">
        <dbReference type="Rhea" id="RHEA:36548"/>
    </physiologicalReaction>
</comment>
<comment type="caution">
    <text evidence="16">The sequence shown here is derived from an EMBL/GenBank/DDBJ whole genome shotgun (WGS) entry which is preliminary data.</text>
</comment>
<feature type="DNA-binding region" description="Homeobox" evidence="11">
    <location>
        <begin position="88"/>
        <end position="130"/>
    </location>
</feature>
<dbReference type="FunFam" id="1.10.10.60:FF:000020">
    <property type="entry name" value="Ceramide synthase 5"/>
    <property type="match status" value="1"/>
</dbReference>